<dbReference type="InterPro" id="IPR014718">
    <property type="entry name" value="GH-type_carb-bd"/>
</dbReference>
<accession>A0A9D9H6K8</accession>
<dbReference type="AlphaFoldDB" id="A0A9D9H6K8"/>
<dbReference type="EMBL" id="JADIMT010000083">
    <property type="protein sequence ID" value="MBO8436748.1"/>
    <property type="molecule type" value="Genomic_DNA"/>
</dbReference>
<dbReference type="GO" id="GO:0016853">
    <property type="term" value="F:isomerase activity"/>
    <property type="evidence" value="ECO:0007669"/>
    <property type="project" value="InterPro"/>
</dbReference>
<dbReference type="Gene3D" id="2.70.98.10">
    <property type="match status" value="1"/>
</dbReference>
<dbReference type="CDD" id="cd09024">
    <property type="entry name" value="Aldose_epim_lacX"/>
    <property type="match status" value="1"/>
</dbReference>
<name>A0A9D9H6K8_9SPIO</name>
<sequence length="292" mass="33314">MIERIENSHFIAEVNTLGAQLTKIYCKDNGTDYLWNGDETYWKKHAPVLFPFVGRLYEGKYTYQGKVYDMTLHGFCQQAEFTVISNDGDCITLEIRPDEERRAMYPFDFIFSVTYRLTDKGLDECAKVVNPGKTELLYGFGGHPGFNVPLDEGLAFEDYEICFPEAGKIERRKFTDNHMDAGSYESTDTVSNGVMKLHHDLFDDDAVVLHGTGERAILRSSKGKKSVEVIYKGAPWCGIWHPIKRDAPFVCIEPWWILPGRDETMVDISEREDFIHLAPGGVNEHVISMIFS</sequence>
<organism evidence="1 2">
    <name type="scientific">Candidatus Ornithospirochaeta stercoripullorum</name>
    <dbReference type="NCBI Taxonomy" id="2840899"/>
    <lineage>
        <taxon>Bacteria</taxon>
        <taxon>Pseudomonadati</taxon>
        <taxon>Spirochaetota</taxon>
        <taxon>Spirochaetia</taxon>
        <taxon>Spirochaetales</taxon>
        <taxon>Spirochaetaceae</taxon>
        <taxon>Spirochaetaceae incertae sedis</taxon>
        <taxon>Candidatus Ornithospirochaeta</taxon>
    </lineage>
</organism>
<proteinExistence type="predicted"/>
<dbReference type="InterPro" id="IPR008183">
    <property type="entry name" value="Aldose_1/G6P_1-epimerase"/>
</dbReference>
<evidence type="ECO:0000313" key="2">
    <source>
        <dbReference type="Proteomes" id="UP000823615"/>
    </source>
</evidence>
<dbReference type="GO" id="GO:0005975">
    <property type="term" value="P:carbohydrate metabolic process"/>
    <property type="evidence" value="ECO:0007669"/>
    <property type="project" value="InterPro"/>
</dbReference>
<gene>
    <name evidence="1" type="ORF">IAA97_07205</name>
</gene>
<dbReference type="InterPro" id="IPR037481">
    <property type="entry name" value="LacX"/>
</dbReference>
<reference evidence="1" key="2">
    <citation type="journal article" date="2021" name="PeerJ">
        <title>Extensive microbial diversity within the chicken gut microbiome revealed by metagenomics and culture.</title>
        <authorList>
            <person name="Gilroy R."/>
            <person name="Ravi A."/>
            <person name="Getino M."/>
            <person name="Pursley I."/>
            <person name="Horton D.L."/>
            <person name="Alikhan N.F."/>
            <person name="Baker D."/>
            <person name="Gharbi K."/>
            <person name="Hall N."/>
            <person name="Watson M."/>
            <person name="Adriaenssens E.M."/>
            <person name="Foster-Nyarko E."/>
            <person name="Jarju S."/>
            <person name="Secka A."/>
            <person name="Antonio M."/>
            <person name="Oren A."/>
            <person name="Chaudhuri R.R."/>
            <person name="La Ragione R."/>
            <person name="Hildebrand F."/>
            <person name="Pallen M.J."/>
        </authorList>
    </citation>
    <scope>NUCLEOTIDE SEQUENCE</scope>
    <source>
        <strain evidence="1">7293</strain>
    </source>
</reference>
<comment type="caution">
    <text evidence="1">The sequence shown here is derived from an EMBL/GenBank/DDBJ whole genome shotgun (WGS) entry which is preliminary data.</text>
</comment>
<evidence type="ECO:0000313" key="1">
    <source>
        <dbReference type="EMBL" id="MBO8436748.1"/>
    </source>
</evidence>
<dbReference type="Pfam" id="PF01263">
    <property type="entry name" value="Aldose_epim"/>
    <property type="match status" value="1"/>
</dbReference>
<dbReference type="GO" id="GO:0030246">
    <property type="term" value="F:carbohydrate binding"/>
    <property type="evidence" value="ECO:0007669"/>
    <property type="project" value="InterPro"/>
</dbReference>
<reference evidence="1" key="1">
    <citation type="submission" date="2020-10" db="EMBL/GenBank/DDBJ databases">
        <authorList>
            <person name="Gilroy R."/>
        </authorList>
    </citation>
    <scope>NUCLEOTIDE SEQUENCE</scope>
    <source>
        <strain evidence="1">7293</strain>
    </source>
</reference>
<protein>
    <submittedName>
        <fullName evidence="1">Aldose 1-epimerase family protein</fullName>
    </submittedName>
</protein>
<dbReference type="SUPFAM" id="SSF74650">
    <property type="entry name" value="Galactose mutarotase-like"/>
    <property type="match status" value="1"/>
</dbReference>
<dbReference type="InterPro" id="IPR011013">
    <property type="entry name" value="Gal_mutarotase_sf_dom"/>
</dbReference>
<dbReference type="Proteomes" id="UP000823615">
    <property type="component" value="Unassembled WGS sequence"/>
</dbReference>